<protein>
    <submittedName>
        <fullName evidence="1">Uncharacterized protein</fullName>
    </submittedName>
</protein>
<name>A0A1X7TD00_AMPQE</name>
<dbReference type="AlphaFoldDB" id="A0A1X7TD00"/>
<dbReference type="InParanoid" id="A0A1X7TD00"/>
<proteinExistence type="predicted"/>
<organism evidence="1">
    <name type="scientific">Amphimedon queenslandica</name>
    <name type="common">Sponge</name>
    <dbReference type="NCBI Taxonomy" id="400682"/>
    <lineage>
        <taxon>Eukaryota</taxon>
        <taxon>Metazoa</taxon>
        <taxon>Porifera</taxon>
        <taxon>Demospongiae</taxon>
        <taxon>Heteroscleromorpha</taxon>
        <taxon>Haplosclerida</taxon>
        <taxon>Niphatidae</taxon>
        <taxon>Amphimedon</taxon>
    </lineage>
</organism>
<accession>A0A1X7TD00</accession>
<evidence type="ECO:0000313" key="1">
    <source>
        <dbReference type="EnsemblMetazoa" id="Aqu2.1.12450_001"/>
    </source>
</evidence>
<dbReference type="EnsemblMetazoa" id="Aqu2.1.12450_001">
    <property type="protein sequence ID" value="Aqu2.1.12450_001"/>
    <property type="gene ID" value="Aqu2.1.12450"/>
</dbReference>
<sequence length="53" mass="6206">VIWKYFFCKESVSEHGALYQLRNLIRSYVTAAAIKVVNIKSQDISYISRFMDC</sequence>
<reference evidence="1" key="1">
    <citation type="submission" date="2017-05" db="UniProtKB">
        <authorList>
            <consortium name="EnsemblMetazoa"/>
        </authorList>
    </citation>
    <scope>IDENTIFICATION</scope>
</reference>